<dbReference type="CDD" id="cd03382">
    <property type="entry name" value="PAP2_dolichyldiphosphatase"/>
    <property type="match status" value="1"/>
</dbReference>
<evidence type="ECO:0000256" key="3">
    <source>
        <dbReference type="ARBA" id="ARBA00022801"/>
    </source>
</evidence>
<reference evidence="10" key="2">
    <citation type="journal article" date="2015" name="J. Biotechnol.">
        <title>The structure of the Cyberlindnera jadinii genome and its relation to Candida utilis analyzed by the occurrence of single nucleotide polymorphisms.</title>
        <authorList>
            <person name="Rupp O."/>
            <person name="Brinkrolf K."/>
            <person name="Buerth C."/>
            <person name="Kunigo M."/>
            <person name="Schneider J."/>
            <person name="Jaenicke S."/>
            <person name="Goesmann A."/>
            <person name="Puehler A."/>
            <person name="Jaeger K.-E."/>
            <person name="Ernst J.F."/>
        </authorList>
    </citation>
    <scope>NUCLEOTIDE SEQUENCE [LARGE SCALE GENOMIC DNA]</scope>
    <source>
        <strain evidence="10">ATCC 18201 / CBS 1600 / BCRC 20928 / JCM 3617 / NBRC 0987 / NRRL Y-1542</strain>
    </source>
</reference>
<dbReference type="Pfam" id="PF01569">
    <property type="entry name" value="PAP2"/>
    <property type="match status" value="1"/>
</dbReference>
<dbReference type="EC" id="3.6.1.43" evidence="6"/>
<evidence type="ECO:0000313" key="9">
    <source>
        <dbReference type="EMBL" id="ODV75964.1"/>
    </source>
</evidence>
<reference evidence="9 11" key="3">
    <citation type="journal article" date="2016" name="Proc. Natl. Acad. Sci. U.S.A.">
        <title>Comparative genomics of biotechnologically important yeasts.</title>
        <authorList>
            <person name="Riley R."/>
            <person name="Haridas S."/>
            <person name="Wolfe K.H."/>
            <person name="Lopes M.R."/>
            <person name="Hittinger C.T."/>
            <person name="Goeker M."/>
            <person name="Salamov A.A."/>
            <person name="Wisecaver J.H."/>
            <person name="Long T.M."/>
            <person name="Calvey C.H."/>
            <person name="Aerts A.L."/>
            <person name="Barry K.W."/>
            <person name="Choi C."/>
            <person name="Clum A."/>
            <person name="Coughlan A.Y."/>
            <person name="Deshpande S."/>
            <person name="Douglass A.P."/>
            <person name="Hanson S.J."/>
            <person name="Klenk H.-P."/>
            <person name="LaButti K.M."/>
            <person name="Lapidus A."/>
            <person name="Lindquist E.A."/>
            <person name="Lipzen A.M."/>
            <person name="Meier-Kolthoff J.P."/>
            <person name="Ohm R.A."/>
            <person name="Otillar R.P."/>
            <person name="Pangilinan J.L."/>
            <person name="Peng Y."/>
            <person name="Rokas A."/>
            <person name="Rosa C.A."/>
            <person name="Scheuner C."/>
            <person name="Sibirny A.A."/>
            <person name="Slot J.C."/>
            <person name="Stielow J.B."/>
            <person name="Sun H."/>
            <person name="Kurtzman C.P."/>
            <person name="Blackwell M."/>
            <person name="Grigoriev I.V."/>
            <person name="Jeffries T.W."/>
        </authorList>
    </citation>
    <scope>NUCLEOTIDE SEQUENCE [LARGE SCALE GENOMIC DNA]</scope>
    <source>
        <strain evidence="11">ATCC 18201 / CBS 1600 / BCRC 20928 / JCM 3617 / NBRC 0987 / NRRL Y-1542</strain>
        <strain evidence="9">NRRL Y-1542</strain>
    </source>
</reference>
<dbReference type="OMA" id="VYATLIW"/>
<feature type="transmembrane region" description="Helical" evidence="6">
    <location>
        <begin position="157"/>
        <end position="178"/>
    </location>
</feature>
<keyword evidence="2 6" id="KW-0812">Transmembrane</keyword>
<sequence>METLQKTPVPFDDTYVLYDPTDPLSFICAGLSLLPIGILCFYLSWFIVTRELEPCIMACGQVFNDVLNNIVKNHVKHPRPRVFEGFQQNGLRSGYGMPSAHAQFMGFFFTYLTLRLWLQWRGLTTTRRLCGTLALATVSCSVIFARVYLHYHSVPQVVVGTCIGSSLGVTFFFIGTMARTTGLTNWVLSWSISDFLSLKDTCFFQPESLAEQRNQWLNRRQQQLQHPSSSSSSSKVE</sequence>
<feature type="domain" description="Phosphatidic acid phosphatase type 2/haloperoxidase" evidence="7">
    <location>
        <begin position="54"/>
        <end position="172"/>
    </location>
</feature>
<dbReference type="GO" id="GO:0006487">
    <property type="term" value="P:protein N-linked glycosylation"/>
    <property type="evidence" value="ECO:0007669"/>
    <property type="project" value="UniProtKB-UniRule"/>
</dbReference>
<evidence type="ECO:0000256" key="1">
    <source>
        <dbReference type="ARBA" id="ARBA00004141"/>
    </source>
</evidence>
<protein>
    <recommendedName>
        <fullName evidence="6">Dolichyldiphosphatase</fullName>
        <ecNumber evidence="6">3.6.1.43</ecNumber>
    </recommendedName>
</protein>
<keyword evidence="5 6" id="KW-0472">Membrane</keyword>
<dbReference type="InterPro" id="IPR036938">
    <property type="entry name" value="PAP2/HPO_sf"/>
</dbReference>
<dbReference type="SMART" id="SM00014">
    <property type="entry name" value="acidPPc"/>
    <property type="match status" value="1"/>
</dbReference>
<keyword evidence="4 6" id="KW-1133">Transmembrane helix</keyword>
<dbReference type="GO" id="GO:0047874">
    <property type="term" value="F:dolichyldiphosphatase activity"/>
    <property type="evidence" value="ECO:0007669"/>
    <property type="project" value="UniProtKB-UniRule"/>
</dbReference>
<dbReference type="Proteomes" id="UP000094389">
    <property type="component" value="Unassembled WGS sequence"/>
</dbReference>
<evidence type="ECO:0000256" key="2">
    <source>
        <dbReference type="ARBA" id="ARBA00022692"/>
    </source>
</evidence>
<proteinExistence type="inferred from homology"/>
<dbReference type="PANTHER" id="PTHR11247">
    <property type="entry name" value="PALMITOYL-PROTEIN THIOESTERASE/DOLICHYLDIPHOSPHATASE 1"/>
    <property type="match status" value="1"/>
</dbReference>
<comment type="pathway">
    <text evidence="6">Protein modification; protein glycosylation.</text>
</comment>
<dbReference type="PANTHER" id="PTHR11247:SF1">
    <property type="entry name" value="DOLICHYLDIPHOSPHATASE 1"/>
    <property type="match status" value="1"/>
</dbReference>
<keyword evidence="6" id="KW-0256">Endoplasmic reticulum</keyword>
<dbReference type="InterPro" id="IPR000326">
    <property type="entry name" value="PAP2/HPO"/>
</dbReference>
<dbReference type="Gene3D" id="1.20.144.10">
    <property type="entry name" value="Phosphatidic acid phosphatase type 2/haloperoxidase"/>
    <property type="match status" value="1"/>
</dbReference>
<evidence type="ECO:0000256" key="6">
    <source>
        <dbReference type="RuleBase" id="RU367078"/>
    </source>
</evidence>
<dbReference type="EMBL" id="CDQK01000001">
    <property type="protein sequence ID" value="CEP20664.1"/>
    <property type="molecule type" value="Genomic_DNA"/>
</dbReference>
<feature type="transmembrane region" description="Helical" evidence="6">
    <location>
        <begin position="130"/>
        <end position="151"/>
    </location>
</feature>
<evidence type="ECO:0000256" key="5">
    <source>
        <dbReference type="ARBA" id="ARBA00023136"/>
    </source>
</evidence>
<dbReference type="SUPFAM" id="SSF48317">
    <property type="entry name" value="Acid phosphatase/Vanadium-dependent haloperoxidase"/>
    <property type="match status" value="1"/>
</dbReference>
<dbReference type="InterPro" id="IPR039667">
    <property type="entry name" value="Dolichyldiphosphatase_PAP2"/>
</dbReference>
<organism evidence="8 10">
    <name type="scientific">Cyberlindnera jadinii (strain ATCC 18201 / CBS 1600 / BCRC 20928 / JCM 3617 / NBRC 0987 / NRRL Y-1542)</name>
    <name type="common">Torula yeast</name>
    <name type="synonym">Candida utilis</name>
    <dbReference type="NCBI Taxonomy" id="983966"/>
    <lineage>
        <taxon>Eukaryota</taxon>
        <taxon>Fungi</taxon>
        <taxon>Dikarya</taxon>
        <taxon>Ascomycota</taxon>
        <taxon>Saccharomycotina</taxon>
        <taxon>Saccharomycetes</taxon>
        <taxon>Phaffomycetales</taxon>
        <taxon>Phaffomycetaceae</taxon>
        <taxon>Cyberlindnera</taxon>
    </lineage>
</organism>
<dbReference type="AlphaFoldDB" id="A0A0H5CAH7"/>
<evidence type="ECO:0000259" key="7">
    <source>
        <dbReference type="SMART" id="SM00014"/>
    </source>
</evidence>
<comment type="catalytic activity">
    <reaction evidence="6">
        <text>a di-trans,poly-cis-dolichyl diphosphate + H2O = a di-trans,poly-cis-dolichyl phosphate + phosphate + H(+)</text>
        <dbReference type="Rhea" id="RHEA:14385"/>
        <dbReference type="Rhea" id="RHEA-COMP:19498"/>
        <dbReference type="Rhea" id="RHEA-COMP:19506"/>
        <dbReference type="ChEBI" id="CHEBI:15377"/>
        <dbReference type="ChEBI" id="CHEBI:15378"/>
        <dbReference type="ChEBI" id="CHEBI:43474"/>
        <dbReference type="ChEBI" id="CHEBI:57497"/>
        <dbReference type="ChEBI" id="CHEBI:57683"/>
        <dbReference type="EC" id="3.6.1.43"/>
    </reaction>
</comment>
<gene>
    <name evidence="8" type="ORF">BN1211_0582</name>
    <name evidence="9" type="ORF">CYBJADRAFT_121373</name>
</gene>
<accession>A0A0H5CAH7</accession>
<dbReference type="OrthoDB" id="302705at2759"/>
<name>A0A0H5CAH7_CYBJN</name>
<evidence type="ECO:0000313" key="10">
    <source>
        <dbReference type="Proteomes" id="UP000038830"/>
    </source>
</evidence>
<dbReference type="Proteomes" id="UP000038830">
    <property type="component" value="Unassembled WGS sequence"/>
</dbReference>
<keyword evidence="3 6" id="KW-0378">Hydrolase</keyword>
<dbReference type="STRING" id="983966.A0A0H5CAH7"/>
<dbReference type="EMBL" id="KV453925">
    <property type="protein sequence ID" value="ODV75964.1"/>
    <property type="molecule type" value="Genomic_DNA"/>
</dbReference>
<evidence type="ECO:0000313" key="8">
    <source>
        <dbReference type="EMBL" id="CEP20664.1"/>
    </source>
</evidence>
<feature type="transmembrane region" description="Helical" evidence="6">
    <location>
        <begin position="24"/>
        <end position="48"/>
    </location>
</feature>
<evidence type="ECO:0000313" key="11">
    <source>
        <dbReference type="Proteomes" id="UP000094389"/>
    </source>
</evidence>
<keyword evidence="11" id="KW-1185">Reference proteome</keyword>
<dbReference type="GO" id="GO:0005789">
    <property type="term" value="C:endoplasmic reticulum membrane"/>
    <property type="evidence" value="ECO:0007669"/>
    <property type="project" value="UniProtKB-SubCell"/>
</dbReference>
<evidence type="ECO:0000256" key="4">
    <source>
        <dbReference type="ARBA" id="ARBA00022989"/>
    </source>
</evidence>
<comment type="subcellular location">
    <subcellularLocation>
        <location evidence="6">Endoplasmic reticulum membrane</location>
        <topology evidence="6">Multi-pass membrane protein</topology>
    </subcellularLocation>
    <subcellularLocation>
        <location evidence="1">Membrane</location>
        <topology evidence="1">Multi-pass membrane protein</topology>
    </subcellularLocation>
</comment>
<comment type="function">
    <text evidence="6">Required for efficient N-glycosylation. Necessary for maintaining optimal levels of dolichol-linked oligosaccharides. Hydrolyzes dolichyl pyrophosphate at a very high rate and dolichyl monophosphate at a much lower rate. Does not act on phosphatidate.</text>
</comment>
<accession>A0A1E4S906</accession>
<reference evidence="8" key="1">
    <citation type="submission" date="2014-12" db="EMBL/GenBank/DDBJ databases">
        <authorList>
            <person name="Jaenicke S."/>
        </authorList>
    </citation>
    <scope>NUCLEOTIDE SEQUENCE [LARGE SCALE GENOMIC DNA]</scope>
    <source>
        <strain evidence="8">CBS1600</strain>
    </source>
</reference>
<comment type="similarity">
    <text evidence="6">Belongs to the dolichyldiphosphatase family.</text>
</comment>
<dbReference type="GO" id="GO:0008610">
    <property type="term" value="P:lipid biosynthetic process"/>
    <property type="evidence" value="ECO:0007669"/>
    <property type="project" value="TreeGrafter"/>
</dbReference>
<dbReference type="UniPathway" id="UPA00378"/>